<dbReference type="Proteomes" id="UP000194737">
    <property type="component" value="Unassembled WGS sequence"/>
</dbReference>
<gene>
    <name evidence="1" type="ORF">A5804_002886</name>
</gene>
<dbReference type="RefSeq" id="WP_086325280.1">
    <property type="nucleotide sequence ID" value="NZ_NGLB01000005.1"/>
</dbReference>
<evidence type="ECO:0000313" key="1">
    <source>
        <dbReference type="EMBL" id="OTN93516.1"/>
    </source>
</evidence>
<accession>A0AB73P0N4</accession>
<comment type="caution">
    <text evidence="1">The sequence shown here is derived from an EMBL/GenBank/DDBJ whole genome shotgun (WGS) entry which is preliminary data.</text>
</comment>
<sequence length="86" mass="9990">MEQLTGVLDKIRVIKYDPLMIRFTLTTIHKSYCCIVAKKELATKILMLEDGKYNVVVNGHYNSRNQVVVSLFKVRNYDHITKLIGF</sequence>
<reference evidence="1 2" key="1">
    <citation type="submission" date="2017-05" db="EMBL/GenBank/DDBJ databases">
        <title>The Genome Sequence of Enterococcus faecium 6F2_DIV0138.</title>
        <authorList>
            <consortium name="The Broad Institute Genomics Platform"/>
            <consortium name="The Broad Institute Genomic Center for Infectious Diseases"/>
            <person name="Earl A."/>
            <person name="Manson A."/>
            <person name="Schwartman J."/>
            <person name="Gilmore M."/>
            <person name="Abouelleil A."/>
            <person name="Cao P."/>
            <person name="Chapman S."/>
            <person name="Cusick C."/>
            <person name="Shea T."/>
            <person name="Young S."/>
            <person name="Neafsey D."/>
            <person name="Nusbaum C."/>
            <person name="Birren B."/>
        </authorList>
    </citation>
    <scope>NUCLEOTIDE SEQUENCE [LARGE SCALE GENOMIC DNA]</scope>
    <source>
        <strain evidence="1 2">6F2_DIV0138</strain>
    </source>
</reference>
<protein>
    <submittedName>
        <fullName evidence="1">Uncharacterized protein</fullName>
    </submittedName>
</protein>
<dbReference type="AlphaFoldDB" id="A0AB73P0N4"/>
<name>A0AB73P0N4_ENTFC</name>
<organism evidence="1 2">
    <name type="scientific">Enterococcus faecium</name>
    <name type="common">Streptococcus faecium</name>
    <dbReference type="NCBI Taxonomy" id="1352"/>
    <lineage>
        <taxon>Bacteria</taxon>
        <taxon>Bacillati</taxon>
        <taxon>Bacillota</taxon>
        <taxon>Bacilli</taxon>
        <taxon>Lactobacillales</taxon>
        <taxon>Enterococcaceae</taxon>
        <taxon>Enterococcus</taxon>
    </lineage>
</organism>
<proteinExistence type="predicted"/>
<dbReference type="EMBL" id="NGLB01000005">
    <property type="protein sequence ID" value="OTN93516.1"/>
    <property type="molecule type" value="Genomic_DNA"/>
</dbReference>
<evidence type="ECO:0000313" key="2">
    <source>
        <dbReference type="Proteomes" id="UP000194737"/>
    </source>
</evidence>